<evidence type="ECO:0000313" key="1">
    <source>
        <dbReference type="Ensembl" id="ENSCINP00000011380.3"/>
    </source>
</evidence>
<sequence>MFRIISRCVTEQIGTYSHTRTRLYKKECNMLKFLTIYCRMYSNNSENKIVLSVFPAISRLQNRC</sequence>
<reference evidence="1" key="2">
    <citation type="journal article" date="2008" name="Genome Biol.">
        <title>Improved genome assembly and evidence-based global gene model set for the chordate Ciona intestinalis: new insight into intron and operon populations.</title>
        <authorList>
            <person name="Satou Y."/>
            <person name="Mineta K."/>
            <person name="Ogasawara M."/>
            <person name="Sasakura Y."/>
            <person name="Shoguchi E."/>
            <person name="Ueno K."/>
            <person name="Yamada L."/>
            <person name="Matsumoto J."/>
            <person name="Wasserscheid J."/>
            <person name="Dewar K."/>
            <person name="Wiley G.B."/>
            <person name="Macmil S.L."/>
            <person name="Roe B.A."/>
            <person name="Zeller R.W."/>
            <person name="Hastings K.E."/>
            <person name="Lemaire P."/>
            <person name="Lindquist E."/>
            <person name="Endo T."/>
            <person name="Hotta K."/>
            <person name="Inaba K."/>
        </authorList>
    </citation>
    <scope>NUCLEOTIDE SEQUENCE [LARGE SCALE GENOMIC DNA]</scope>
    <source>
        <strain evidence="1">wild type</strain>
    </source>
</reference>
<dbReference type="HOGENOM" id="CLU_2866964_0_0_1"/>
<evidence type="ECO:0000313" key="2">
    <source>
        <dbReference type="Proteomes" id="UP000008144"/>
    </source>
</evidence>
<proteinExistence type="predicted"/>
<accession>F7AUS0</accession>
<reference evidence="1" key="3">
    <citation type="submission" date="2025-08" db="UniProtKB">
        <authorList>
            <consortium name="Ensembl"/>
        </authorList>
    </citation>
    <scope>IDENTIFICATION</scope>
</reference>
<name>F7AUS0_CIOIN</name>
<dbReference type="Ensembl" id="ENSCINT00000011380.3">
    <property type="protein sequence ID" value="ENSCINP00000011380.3"/>
    <property type="gene ID" value="ENSCING00000023709.1"/>
</dbReference>
<dbReference type="EMBL" id="EAAA01001477">
    <property type="status" value="NOT_ANNOTATED_CDS"/>
    <property type="molecule type" value="Genomic_DNA"/>
</dbReference>
<reference evidence="2" key="1">
    <citation type="journal article" date="2002" name="Science">
        <title>The draft genome of Ciona intestinalis: insights into chordate and vertebrate origins.</title>
        <authorList>
            <person name="Dehal P."/>
            <person name="Satou Y."/>
            <person name="Campbell R.K."/>
            <person name="Chapman J."/>
            <person name="Degnan B."/>
            <person name="De Tomaso A."/>
            <person name="Davidson B."/>
            <person name="Di Gregorio A."/>
            <person name="Gelpke M."/>
            <person name="Goodstein D.M."/>
            <person name="Harafuji N."/>
            <person name="Hastings K.E."/>
            <person name="Ho I."/>
            <person name="Hotta K."/>
            <person name="Huang W."/>
            <person name="Kawashima T."/>
            <person name="Lemaire P."/>
            <person name="Martinez D."/>
            <person name="Meinertzhagen I.A."/>
            <person name="Necula S."/>
            <person name="Nonaka M."/>
            <person name="Putnam N."/>
            <person name="Rash S."/>
            <person name="Saiga H."/>
            <person name="Satake M."/>
            <person name="Terry A."/>
            <person name="Yamada L."/>
            <person name="Wang H.G."/>
            <person name="Awazu S."/>
            <person name="Azumi K."/>
            <person name="Boore J."/>
            <person name="Branno M."/>
            <person name="Chin-Bow S."/>
            <person name="DeSantis R."/>
            <person name="Doyle S."/>
            <person name="Francino P."/>
            <person name="Keys D.N."/>
            <person name="Haga S."/>
            <person name="Hayashi H."/>
            <person name="Hino K."/>
            <person name="Imai K.S."/>
            <person name="Inaba K."/>
            <person name="Kano S."/>
            <person name="Kobayashi K."/>
            <person name="Kobayashi M."/>
            <person name="Lee B.I."/>
            <person name="Makabe K.W."/>
            <person name="Manohar C."/>
            <person name="Matassi G."/>
            <person name="Medina M."/>
            <person name="Mochizuki Y."/>
            <person name="Mount S."/>
            <person name="Morishita T."/>
            <person name="Miura S."/>
            <person name="Nakayama A."/>
            <person name="Nishizaka S."/>
            <person name="Nomoto H."/>
            <person name="Ohta F."/>
            <person name="Oishi K."/>
            <person name="Rigoutsos I."/>
            <person name="Sano M."/>
            <person name="Sasaki A."/>
            <person name="Sasakura Y."/>
            <person name="Shoguchi E."/>
            <person name="Shin-i T."/>
            <person name="Spagnuolo A."/>
            <person name="Stainier D."/>
            <person name="Suzuki M.M."/>
            <person name="Tassy O."/>
            <person name="Takatori N."/>
            <person name="Tokuoka M."/>
            <person name="Yagi K."/>
            <person name="Yoshizaki F."/>
            <person name="Wada S."/>
            <person name="Zhang C."/>
            <person name="Hyatt P.D."/>
            <person name="Larimer F."/>
            <person name="Detter C."/>
            <person name="Doggett N."/>
            <person name="Glavina T."/>
            <person name="Hawkins T."/>
            <person name="Richardson P."/>
            <person name="Lucas S."/>
            <person name="Kohara Y."/>
            <person name="Levine M."/>
            <person name="Satoh N."/>
            <person name="Rokhsar D.S."/>
        </authorList>
    </citation>
    <scope>NUCLEOTIDE SEQUENCE [LARGE SCALE GENOMIC DNA]</scope>
</reference>
<dbReference type="Proteomes" id="UP000008144">
    <property type="component" value="Chromosome 2"/>
</dbReference>
<reference evidence="1" key="4">
    <citation type="submission" date="2025-09" db="UniProtKB">
        <authorList>
            <consortium name="Ensembl"/>
        </authorList>
    </citation>
    <scope>IDENTIFICATION</scope>
</reference>
<keyword evidence="2" id="KW-1185">Reference proteome</keyword>
<dbReference type="InParanoid" id="F7AUS0"/>
<organism evidence="1 2">
    <name type="scientific">Ciona intestinalis</name>
    <name type="common">Transparent sea squirt</name>
    <name type="synonym">Ascidia intestinalis</name>
    <dbReference type="NCBI Taxonomy" id="7719"/>
    <lineage>
        <taxon>Eukaryota</taxon>
        <taxon>Metazoa</taxon>
        <taxon>Chordata</taxon>
        <taxon>Tunicata</taxon>
        <taxon>Ascidiacea</taxon>
        <taxon>Phlebobranchia</taxon>
        <taxon>Cionidae</taxon>
        <taxon>Ciona</taxon>
    </lineage>
</organism>
<dbReference type="AlphaFoldDB" id="F7AUS0"/>
<protein>
    <submittedName>
        <fullName evidence="1">Uncharacterized protein</fullName>
    </submittedName>
</protein>